<organism evidence="2 3">
    <name type="scientific">Luteolibacter algae</name>
    <dbReference type="NCBI Taxonomy" id="454151"/>
    <lineage>
        <taxon>Bacteria</taxon>
        <taxon>Pseudomonadati</taxon>
        <taxon>Verrucomicrobiota</taxon>
        <taxon>Verrucomicrobiia</taxon>
        <taxon>Verrucomicrobiales</taxon>
        <taxon>Verrucomicrobiaceae</taxon>
        <taxon>Luteolibacter</taxon>
    </lineage>
</organism>
<proteinExistence type="predicted"/>
<keyword evidence="3" id="KW-1185">Reference proteome</keyword>
<gene>
    <name evidence="2" type="ORF">ACFSSA_02430</name>
</gene>
<feature type="coiled-coil region" evidence="1">
    <location>
        <begin position="40"/>
        <end position="118"/>
    </location>
</feature>
<reference evidence="3" key="1">
    <citation type="journal article" date="2019" name="Int. J. Syst. Evol. Microbiol.">
        <title>The Global Catalogue of Microorganisms (GCM) 10K type strain sequencing project: providing services to taxonomists for standard genome sequencing and annotation.</title>
        <authorList>
            <consortium name="The Broad Institute Genomics Platform"/>
            <consortium name="The Broad Institute Genome Sequencing Center for Infectious Disease"/>
            <person name="Wu L."/>
            <person name="Ma J."/>
        </authorList>
    </citation>
    <scope>NUCLEOTIDE SEQUENCE [LARGE SCALE GENOMIC DNA]</scope>
    <source>
        <strain evidence="3">CGMCC 4.7106</strain>
    </source>
</reference>
<name>A0ABW5D791_9BACT</name>
<dbReference type="Proteomes" id="UP001597375">
    <property type="component" value="Unassembled WGS sequence"/>
</dbReference>
<dbReference type="EMBL" id="JBHUIT010000002">
    <property type="protein sequence ID" value="MFD2255520.1"/>
    <property type="molecule type" value="Genomic_DNA"/>
</dbReference>
<evidence type="ECO:0000313" key="2">
    <source>
        <dbReference type="EMBL" id="MFD2255520.1"/>
    </source>
</evidence>
<accession>A0ABW5D791</accession>
<comment type="caution">
    <text evidence="2">The sequence shown here is derived from an EMBL/GenBank/DDBJ whole genome shotgun (WGS) entry which is preliminary data.</text>
</comment>
<sequence length="255" mass="28802">MSILACLIGILTLMISVSMQLKQMDQQGRTEEETQRALENRDLKKQAAELEQQLVQAEQKLKKENASAAEMAELRDRKIVLKMKLDELNKDKDPEQTDAELQKIIENMKREIVAFKKERPPLSKKLEKLKEELAKRKDVPEEVESVVIRPSGSGIRAASRLFFVECNSTGIVLIGEDGQETVVSTATIDESAEYNAYLDKVKQTRDSMILFLIRKGGNDSYAWAAGWAESQYNLTTGKLPVPNDGKIDLSLFQKK</sequence>
<evidence type="ECO:0000256" key="1">
    <source>
        <dbReference type="SAM" id="Coils"/>
    </source>
</evidence>
<dbReference type="RefSeq" id="WP_386818177.1">
    <property type="nucleotide sequence ID" value="NZ_JBHUIT010000002.1"/>
</dbReference>
<evidence type="ECO:0000313" key="3">
    <source>
        <dbReference type="Proteomes" id="UP001597375"/>
    </source>
</evidence>
<keyword evidence="1" id="KW-0175">Coiled coil</keyword>
<protein>
    <submittedName>
        <fullName evidence="2">Uncharacterized protein</fullName>
    </submittedName>
</protein>